<gene>
    <name evidence="1" type="ORF">P7K49_029689</name>
</gene>
<accession>A0ABQ9U8S3</accession>
<organism evidence="1 2">
    <name type="scientific">Saguinus oedipus</name>
    <name type="common">Cotton-top tamarin</name>
    <name type="synonym">Oedipomidas oedipus</name>
    <dbReference type="NCBI Taxonomy" id="9490"/>
    <lineage>
        <taxon>Eukaryota</taxon>
        <taxon>Metazoa</taxon>
        <taxon>Chordata</taxon>
        <taxon>Craniata</taxon>
        <taxon>Vertebrata</taxon>
        <taxon>Euteleostomi</taxon>
        <taxon>Mammalia</taxon>
        <taxon>Eutheria</taxon>
        <taxon>Euarchontoglires</taxon>
        <taxon>Primates</taxon>
        <taxon>Haplorrhini</taxon>
        <taxon>Platyrrhini</taxon>
        <taxon>Cebidae</taxon>
        <taxon>Callitrichinae</taxon>
        <taxon>Saguinus</taxon>
    </lineage>
</organism>
<dbReference type="EMBL" id="JASSZA010000015">
    <property type="protein sequence ID" value="KAK2093160.1"/>
    <property type="molecule type" value="Genomic_DNA"/>
</dbReference>
<evidence type="ECO:0000313" key="2">
    <source>
        <dbReference type="Proteomes" id="UP001266305"/>
    </source>
</evidence>
<protein>
    <submittedName>
        <fullName evidence="1">Uncharacterized protein</fullName>
    </submittedName>
</protein>
<reference evidence="1 2" key="1">
    <citation type="submission" date="2023-05" db="EMBL/GenBank/DDBJ databases">
        <title>B98-5 Cell Line De Novo Hybrid Assembly: An Optical Mapping Approach.</title>
        <authorList>
            <person name="Kananen K."/>
            <person name="Auerbach J.A."/>
            <person name="Kautto E."/>
            <person name="Blachly J.S."/>
        </authorList>
    </citation>
    <scope>NUCLEOTIDE SEQUENCE [LARGE SCALE GENOMIC DNA]</scope>
    <source>
        <strain evidence="1">B95-8</strain>
        <tissue evidence="1">Cell line</tissue>
    </source>
</reference>
<proteinExistence type="predicted"/>
<comment type="caution">
    <text evidence="1">The sequence shown here is derived from an EMBL/GenBank/DDBJ whole genome shotgun (WGS) entry which is preliminary data.</text>
</comment>
<sequence length="285" mass="31405">MDIFPERIFKLITTPTYRAPSLCAAECQTPYGIISHYHHASHMGQVLHRDTEAPRESGYHNAISQPCPCPAARLALDADHSSPSPSPRRGCKCKLQEQTLPQKKCSVSHGIWGTVSFSIFFSAPGIHHSLVLSPTLAHANTRGCHGSPLAPLLHLDSEEAHSPGSLLEPFILFTSCYQTNFSIIHFHLSIKFEDSRHAFRPNIQSSTAWGSRFGQYFLPLCSALTGSILPPSHQQPSLLPASCPPLFTPTLSSAYANLTFKTKTTANAMFLLQPFSQGWAHRCLY</sequence>
<name>A0ABQ9U8S3_SAGOE</name>
<dbReference type="Proteomes" id="UP001266305">
    <property type="component" value="Unassembled WGS sequence"/>
</dbReference>
<keyword evidence="2" id="KW-1185">Reference proteome</keyword>
<evidence type="ECO:0000313" key="1">
    <source>
        <dbReference type="EMBL" id="KAK2093160.1"/>
    </source>
</evidence>